<name>C6DYV3_GEOSM</name>
<feature type="transmembrane region" description="Helical" evidence="1">
    <location>
        <begin position="104"/>
        <end position="126"/>
    </location>
</feature>
<reference evidence="2" key="1">
    <citation type="submission" date="2009-07" db="EMBL/GenBank/DDBJ databases">
        <title>Complete sequence of Geobacter sp. M21.</title>
        <authorList>
            <consortium name="US DOE Joint Genome Institute"/>
            <person name="Lucas S."/>
            <person name="Copeland A."/>
            <person name="Lapidus A."/>
            <person name="Glavina del Rio T."/>
            <person name="Dalin E."/>
            <person name="Tice H."/>
            <person name="Bruce D."/>
            <person name="Goodwin L."/>
            <person name="Pitluck S."/>
            <person name="Saunders E."/>
            <person name="Brettin T."/>
            <person name="Detter J.C."/>
            <person name="Han C."/>
            <person name="Larimer F."/>
            <person name="Land M."/>
            <person name="Hauser L."/>
            <person name="Kyrpides N."/>
            <person name="Ovchinnikova G."/>
            <person name="Lovley D."/>
        </authorList>
    </citation>
    <scope>NUCLEOTIDE SEQUENCE [LARGE SCALE GENOMIC DNA]</scope>
    <source>
        <strain evidence="2">M21</strain>
    </source>
</reference>
<organism evidence="2">
    <name type="scientific">Geobacter sp. (strain M21)</name>
    <dbReference type="NCBI Taxonomy" id="443144"/>
    <lineage>
        <taxon>Bacteria</taxon>
        <taxon>Pseudomonadati</taxon>
        <taxon>Thermodesulfobacteriota</taxon>
        <taxon>Desulfuromonadia</taxon>
        <taxon>Geobacterales</taxon>
        <taxon>Geobacteraceae</taxon>
        <taxon>Geobacter</taxon>
    </lineage>
</organism>
<sequence>MITISNFGSVLEIAFGFNALFYIFEVAPTSDGLLERKFDKYDELVQEKVRLTKSTEAFPLGYVISSTYTIYKFLLGLFSIIMSLISLGLLIYSGYYPNATMSGYLMGSLIIVSFLPIPVLAMIMYYKASRWINLATGHIEEIVKTARE</sequence>
<evidence type="ECO:0008006" key="3">
    <source>
        <dbReference type="Google" id="ProtNLM"/>
    </source>
</evidence>
<evidence type="ECO:0000313" key="2">
    <source>
        <dbReference type="EMBL" id="ACT16454.1"/>
    </source>
</evidence>
<dbReference type="STRING" id="443144.GM21_0373"/>
<feature type="transmembrane region" description="Helical" evidence="1">
    <location>
        <begin position="73"/>
        <end position="92"/>
    </location>
</feature>
<gene>
    <name evidence="2" type="ordered locus">GM21_0373</name>
</gene>
<dbReference type="HOGENOM" id="CLU_1756202_0_0_7"/>
<protein>
    <recommendedName>
        <fullName evidence="3">DUF2721 domain-containing protein</fullName>
    </recommendedName>
</protein>
<dbReference type="EMBL" id="CP001661">
    <property type="protein sequence ID" value="ACT16454.1"/>
    <property type="molecule type" value="Genomic_DNA"/>
</dbReference>
<accession>C6DYV3</accession>
<keyword evidence="1" id="KW-0472">Membrane</keyword>
<keyword evidence="1" id="KW-1133">Transmembrane helix</keyword>
<dbReference type="KEGG" id="gem:GM21_0373"/>
<dbReference type="AlphaFoldDB" id="C6DYV3"/>
<keyword evidence="1" id="KW-0812">Transmembrane</keyword>
<proteinExistence type="predicted"/>
<evidence type="ECO:0000256" key="1">
    <source>
        <dbReference type="SAM" id="Phobius"/>
    </source>
</evidence>